<evidence type="ECO:0000313" key="2">
    <source>
        <dbReference type="Proteomes" id="UP000179230"/>
    </source>
</evidence>
<evidence type="ECO:0000313" key="1">
    <source>
        <dbReference type="EMBL" id="OGG89385.1"/>
    </source>
</evidence>
<dbReference type="EMBL" id="MFMT01000001">
    <property type="protein sequence ID" value="OGG89385.1"/>
    <property type="molecule type" value="Genomic_DNA"/>
</dbReference>
<dbReference type="AlphaFoldDB" id="A0A1F6FU53"/>
<gene>
    <name evidence="1" type="ORF">A2592_01415</name>
</gene>
<name>A0A1F6FU53_9BACT</name>
<accession>A0A1F6FU53</accession>
<protein>
    <submittedName>
        <fullName evidence="1">Uncharacterized protein</fullName>
    </submittedName>
</protein>
<reference evidence="1 2" key="1">
    <citation type="journal article" date="2016" name="Nat. Commun.">
        <title>Thousands of microbial genomes shed light on interconnected biogeochemical processes in an aquifer system.</title>
        <authorList>
            <person name="Anantharaman K."/>
            <person name="Brown C.T."/>
            <person name="Hug L.A."/>
            <person name="Sharon I."/>
            <person name="Castelle C.J."/>
            <person name="Probst A.J."/>
            <person name="Thomas B.C."/>
            <person name="Singh A."/>
            <person name="Wilkins M.J."/>
            <person name="Karaoz U."/>
            <person name="Brodie E.L."/>
            <person name="Williams K.H."/>
            <person name="Hubbard S.S."/>
            <person name="Banfield J.F."/>
        </authorList>
    </citation>
    <scope>NUCLEOTIDE SEQUENCE [LARGE SCALE GENOMIC DNA]</scope>
</reference>
<comment type="caution">
    <text evidence="1">The sequence shown here is derived from an EMBL/GenBank/DDBJ whole genome shotgun (WGS) entry which is preliminary data.</text>
</comment>
<proteinExistence type="predicted"/>
<dbReference type="Proteomes" id="UP000179230">
    <property type="component" value="Unassembled WGS sequence"/>
</dbReference>
<organism evidence="1 2">
    <name type="scientific">Candidatus Kaiserbacteria bacterium RIFOXYD1_FULL_42_15</name>
    <dbReference type="NCBI Taxonomy" id="1798532"/>
    <lineage>
        <taxon>Bacteria</taxon>
        <taxon>Candidatus Kaiseribacteriota</taxon>
    </lineage>
</organism>
<sequence>MDCILPKVKNKMTAVEKEGLDNFNRDCNQHGIIFWPKGEEFVDLCARLSNEYGTPIENVSIILAVRFKSRLDMIC</sequence>